<sequence>MCLKLCSIFCGIKTLCRQSPWSASAQWRCLQEIQQSSSLNSSMMWLDTGAQGLCSS</sequence>
<dbReference type="AlphaFoldDB" id="A0A0E9WNQ4"/>
<protein>
    <submittedName>
        <fullName evidence="1">Uncharacterized protein</fullName>
    </submittedName>
</protein>
<reference evidence="1" key="1">
    <citation type="submission" date="2014-11" db="EMBL/GenBank/DDBJ databases">
        <authorList>
            <person name="Amaro Gonzalez C."/>
        </authorList>
    </citation>
    <scope>NUCLEOTIDE SEQUENCE</scope>
</reference>
<accession>A0A0E9WNQ4</accession>
<name>A0A0E9WNQ4_ANGAN</name>
<proteinExistence type="predicted"/>
<organism evidence="1">
    <name type="scientific">Anguilla anguilla</name>
    <name type="common">European freshwater eel</name>
    <name type="synonym">Muraena anguilla</name>
    <dbReference type="NCBI Taxonomy" id="7936"/>
    <lineage>
        <taxon>Eukaryota</taxon>
        <taxon>Metazoa</taxon>
        <taxon>Chordata</taxon>
        <taxon>Craniata</taxon>
        <taxon>Vertebrata</taxon>
        <taxon>Euteleostomi</taxon>
        <taxon>Actinopterygii</taxon>
        <taxon>Neopterygii</taxon>
        <taxon>Teleostei</taxon>
        <taxon>Anguilliformes</taxon>
        <taxon>Anguillidae</taxon>
        <taxon>Anguilla</taxon>
    </lineage>
</organism>
<evidence type="ECO:0000313" key="1">
    <source>
        <dbReference type="EMBL" id="JAH91093.1"/>
    </source>
</evidence>
<dbReference type="EMBL" id="GBXM01017484">
    <property type="protein sequence ID" value="JAH91093.1"/>
    <property type="molecule type" value="Transcribed_RNA"/>
</dbReference>
<reference evidence="1" key="2">
    <citation type="journal article" date="2015" name="Fish Shellfish Immunol.">
        <title>Early steps in the European eel (Anguilla anguilla)-Vibrio vulnificus interaction in the gills: Role of the RtxA13 toxin.</title>
        <authorList>
            <person name="Callol A."/>
            <person name="Pajuelo D."/>
            <person name="Ebbesson L."/>
            <person name="Teles M."/>
            <person name="MacKenzie S."/>
            <person name="Amaro C."/>
        </authorList>
    </citation>
    <scope>NUCLEOTIDE SEQUENCE</scope>
</reference>